<dbReference type="PANTHER" id="PTHR32166">
    <property type="entry name" value="OSJNBA0013A04.12 PROTEIN"/>
    <property type="match status" value="1"/>
</dbReference>
<evidence type="ECO:0000313" key="6">
    <source>
        <dbReference type="Proteomes" id="UP000325081"/>
    </source>
</evidence>
<protein>
    <submittedName>
        <fullName evidence="5">HAT transposon superfamily</fullName>
    </submittedName>
</protein>
<dbReference type="InterPro" id="IPR007021">
    <property type="entry name" value="DUF659"/>
</dbReference>
<accession>A0A5A7PIJ8</accession>
<feature type="domain" description="Tf2-1-like SH3-like" evidence="4">
    <location>
        <begin position="6"/>
        <end position="71"/>
    </location>
</feature>
<dbReference type="OrthoDB" id="2013475at2759"/>
<dbReference type="EMBL" id="BKCP01004627">
    <property type="protein sequence ID" value="GER32695.1"/>
    <property type="molecule type" value="Genomic_DNA"/>
</dbReference>
<name>A0A5A7PIJ8_STRAF</name>
<keyword evidence="6" id="KW-1185">Reference proteome</keyword>
<evidence type="ECO:0000313" key="5">
    <source>
        <dbReference type="EMBL" id="GER32695.1"/>
    </source>
</evidence>
<dbReference type="InterPro" id="IPR012337">
    <property type="entry name" value="RNaseH-like_sf"/>
</dbReference>
<dbReference type="PANTHER" id="PTHR32166:SF74">
    <property type="entry name" value="OS05G0256350 PROTEIN"/>
    <property type="match status" value="1"/>
</dbReference>
<reference evidence="6" key="1">
    <citation type="journal article" date="2019" name="Curr. Biol.">
        <title>Genome Sequence of Striga asiatica Provides Insight into the Evolution of Plant Parasitism.</title>
        <authorList>
            <person name="Yoshida S."/>
            <person name="Kim S."/>
            <person name="Wafula E.K."/>
            <person name="Tanskanen J."/>
            <person name="Kim Y.M."/>
            <person name="Honaas L."/>
            <person name="Yang Z."/>
            <person name="Spallek T."/>
            <person name="Conn C.E."/>
            <person name="Ichihashi Y."/>
            <person name="Cheong K."/>
            <person name="Cui S."/>
            <person name="Der J.P."/>
            <person name="Gundlach H."/>
            <person name="Jiao Y."/>
            <person name="Hori C."/>
            <person name="Ishida J.K."/>
            <person name="Kasahara H."/>
            <person name="Kiba T."/>
            <person name="Kim M.S."/>
            <person name="Koo N."/>
            <person name="Laohavisit A."/>
            <person name="Lee Y.H."/>
            <person name="Lumba S."/>
            <person name="McCourt P."/>
            <person name="Mortimer J.C."/>
            <person name="Mutuku J.M."/>
            <person name="Nomura T."/>
            <person name="Sasaki-Sekimoto Y."/>
            <person name="Seto Y."/>
            <person name="Wang Y."/>
            <person name="Wakatake T."/>
            <person name="Sakakibara H."/>
            <person name="Demura T."/>
            <person name="Yamaguchi S."/>
            <person name="Yoneyama K."/>
            <person name="Manabe R.I."/>
            <person name="Nelson D.C."/>
            <person name="Schulman A.H."/>
            <person name="Timko M.P."/>
            <person name="dePamphilis C.W."/>
            <person name="Choi D."/>
            <person name="Shirasu K."/>
        </authorList>
    </citation>
    <scope>NUCLEOTIDE SEQUENCE [LARGE SCALE GENOMIC DNA]</scope>
    <source>
        <strain evidence="6">cv. UVA1</strain>
    </source>
</reference>
<dbReference type="GO" id="GO:0046983">
    <property type="term" value="F:protein dimerization activity"/>
    <property type="evidence" value="ECO:0007669"/>
    <property type="project" value="InterPro"/>
</dbReference>
<dbReference type="AlphaFoldDB" id="A0A5A7PIJ8"/>
<dbReference type="Proteomes" id="UP000325081">
    <property type="component" value="Unassembled WGS sequence"/>
</dbReference>
<dbReference type="Pfam" id="PF04937">
    <property type="entry name" value="DUF659"/>
    <property type="match status" value="1"/>
</dbReference>
<comment type="caution">
    <text evidence="5">The sequence shown here is derived from an EMBL/GenBank/DDBJ whole genome shotgun (WGS) entry which is preliminary data.</text>
</comment>
<dbReference type="SUPFAM" id="SSF53098">
    <property type="entry name" value="Ribonuclease H-like"/>
    <property type="match status" value="1"/>
</dbReference>
<dbReference type="InterPro" id="IPR056924">
    <property type="entry name" value="SH3_Tf2-1"/>
</dbReference>
<proteinExistence type="predicted"/>
<gene>
    <name evidence="5" type="ORF">STAS_08777</name>
</gene>
<sequence length="974" mass="111709">MQFEAGNKVFLKVTPMRGVFRFGKKGKLQPCFIGPFEILDRVGNFAYLLAMPPELSGVHDVFYVTMLRRYVHDPEHVVNFNELHVGQNLTYEEVLVDVLDRKVDQLRNRRAILVKVQWSCHDEADVTWESDADDRTDSTTDCQLLDLRSHHATATIDINSESTGSASETSSAKKKTTGNAEAHSVIKIARHGVAMARDMDMEDNSKKDIAWKYLKRDPTNIHAFTCNFCGITYKGGVSRMKQHWVGGFPNVLRCSKCPAEVRVEVKEYMEMKKKQTEHRRCVVDIDEVVDLDDYDVEEEEIVPMKAQTPRNLSSSASTQGFNMKKTQFQFKRPKAKGAIDCYFTPDAEVAVENRKSKGKQPRIDENSPYREELRKRAYEKIARFLYEAAVPLNVVNCPAFGPMIEAVGNYGFGLPPPTYSQVRGPLLKNEKEHVMKMMKEHELSRAQYGCTLMCDGWTDRRNRTLINFLVNSPRGTVFLHSVDASSYAKDARRIQDLLETYIEAIGEEKVQIVTDSAAANKLAGHYLEGKYPHLYWSPCAAHCLDLMLEDIFKIPYLQRTYERALRVHGYIYNRPTLLNMMRHFTQKKDLVKPAKTRFATAFLTLQKFLVHKANLRKMFVSDDWTKSKWAKEEQGKKVAEIMMMPSFWTNVTIALKFASPLVGVLRIVDGEEKPPVGYIYEAMDRAKEAIASAFQGVQSKYQEVYDIIDRRWNVQLHRPLHAAGFFLNPEFFYKDPECCGASSEIYRGLYESIQRLVPSIATQDQICDDLDKYRNAEGLFGLPMAVRQRATRTPTNWWAAYGSNTPDLQKFAIKVLSLTCSSFGCERNWSVFEHILSKKRNKLDHDRLNDLVFIKYNRALQRRYLRGKIDPIALKDIDESNEWLVSAREEEYVFQNEDLTWDNVATAAGVEEPRNRTRSTGKKSVSNASSSSFRLVDEDCEWNDDVINDDAEEEDVDGYKLDDDVAAVEELSLD</sequence>
<feature type="compositionally biased region" description="Low complexity" evidence="1">
    <location>
        <begin position="160"/>
        <end position="170"/>
    </location>
</feature>
<dbReference type="Pfam" id="PF05699">
    <property type="entry name" value="Dimer_Tnp_hAT"/>
    <property type="match status" value="1"/>
</dbReference>
<feature type="region of interest" description="Disordered" evidence="1">
    <location>
        <begin position="156"/>
        <end position="181"/>
    </location>
</feature>
<evidence type="ECO:0000259" key="2">
    <source>
        <dbReference type="Pfam" id="PF04937"/>
    </source>
</evidence>
<evidence type="ECO:0000256" key="1">
    <source>
        <dbReference type="SAM" id="MobiDB-lite"/>
    </source>
</evidence>
<feature type="domain" description="DUF659" evidence="2">
    <location>
        <begin position="417"/>
        <end position="564"/>
    </location>
</feature>
<evidence type="ECO:0000259" key="4">
    <source>
        <dbReference type="Pfam" id="PF24626"/>
    </source>
</evidence>
<dbReference type="Pfam" id="PF24626">
    <property type="entry name" value="SH3_Tf2-1"/>
    <property type="match status" value="1"/>
</dbReference>
<evidence type="ECO:0000259" key="3">
    <source>
        <dbReference type="Pfam" id="PF05699"/>
    </source>
</evidence>
<dbReference type="InterPro" id="IPR008906">
    <property type="entry name" value="HATC_C_dom"/>
</dbReference>
<organism evidence="5 6">
    <name type="scientific">Striga asiatica</name>
    <name type="common">Asiatic witchweed</name>
    <name type="synonym">Buchnera asiatica</name>
    <dbReference type="NCBI Taxonomy" id="4170"/>
    <lineage>
        <taxon>Eukaryota</taxon>
        <taxon>Viridiplantae</taxon>
        <taxon>Streptophyta</taxon>
        <taxon>Embryophyta</taxon>
        <taxon>Tracheophyta</taxon>
        <taxon>Spermatophyta</taxon>
        <taxon>Magnoliopsida</taxon>
        <taxon>eudicotyledons</taxon>
        <taxon>Gunneridae</taxon>
        <taxon>Pentapetalae</taxon>
        <taxon>asterids</taxon>
        <taxon>lamiids</taxon>
        <taxon>Lamiales</taxon>
        <taxon>Orobanchaceae</taxon>
        <taxon>Buchnereae</taxon>
        <taxon>Striga</taxon>
    </lineage>
</organism>
<feature type="domain" description="HAT C-terminal dimerisation" evidence="3">
    <location>
        <begin position="791"/>
        <end position="857"/>
    </location>
</feature>